<evidence type="ECO:0000259" key="2">
    <source>
        <dbReference type="Pfam" id="PF03537"/>
    </source>
</evidence>
<dbReference type="Pfam" id="PF03537">
    <property type="entry name" value="Glyco_hydro_114"/>
    <property type="match status" value="1"/>
</dbReference>
<dbReference type="InterPro" id="IPR013785">
    <property type="entry name" value="Aldolase_TIM"/>
</dbReference>
<reference evidence="3 4" key="1">
    <citation type="submission" date="2019-07" db="EMBL/GenBank/DDBJ databases">
        <title>Sulfurimonas paralvinellae sp. nov., a novel mesophilic, hydrogen- and sulfur-oxidizing chemolithoautotroph within the Epsilonproteo- bacteria isolated from a deep-sea hydrothermal vent polychaete nest, reclassification of Thiomicrospira denitrificans as Sulfurimonas denitrificans comb. nov. and emended description of the genus Sulfurimonas.</title>
        <authorList>
            <person name="Wang S."/>
            <person name="Jiang L."/>
            <person name="Shao Z."/>
        </authorList>
    </citation>
    <scope>NUCLEOTIDE SEQUENCE [LARGE SCALE GENOMIC DNA]</scope>
    <source>
        <strain evidence="3 4">GO25</strain>
    </source>
</reference>
<dbReference type="PIRSF" id="PIRSF029570">
    <property type="entry name" value="UCP029570"/>
    <property type="match status" value="1"/>
</dbReference>
<dbReference type="PANTHER" id="PTHR35882">
    <property type="entry name" value="PELA"/>
    <property type="match status" value="1"/>
</dbReference>
<dbReference type="CDD" id="cd10922">
    <property type="entry name" value="CE4_PelA_like_C"/>
    <property type="match status" value="1"/>
</dbReference>
<evidence type="ECO:0000313" key="4">
    <source>
        <dbReference type="Proteomes" id="UP000593580"/>
    </source>
</evidence>
<name>A0A7M1B5A4_9BACT</name>
<dbReference type="EMBL" id="CP041406">
    <property type="protein sequence ID" value="QOP44913.1"/>
    <property type="molecule type" value="Genomic_DNA"/>
</dbReference>
<proteinExistence type="predicted"/>
<dbReference type="PANTHER" id="PTHR35882:SF2">
    <property type="entry name" value="PELA"/>
    <property type="match status" value="1"/>
</dbReference>
<feature type="chain" id="PRO_5032530464" description="Glycoside-hydrolase family GH114 TIM-barrel domain-containing protein" evidence="1">
    <location>
        <begin position="23"/>
        <end position="920"/>
    </location>
</feature>
<dbReference type="RefSeq" id="WP_193111147.1">
    <property type="nucleotide sequence ID" value="NZ_CP041406.1"/>
</dbReference>
<dbReference type="InterPro" id="IPR004352">
    <property type="entry name" value="GH114_TIM-barrel"/>
</dbReference>
<dbReference type="InterPro" id="IPR016925">
    <property type="entry name" value="UCP029570"/>
</dbReference>
<evidence type="ECO:0000256" key="1">
    <source>
        <dbReference type="SAM" id="SignalP"/>
    </source>
</evidence>
<organism evidence="3 4">
    <name type="scientific">Sulfurimonas paralvinellae</name>
    <dbReference type="NCBI Taxonomy" id="317658"/>
    <lineage>
        <taxon>Bacteria</taxon>
        <taxon>Pseudomonadati</taxon>
        <taxon>Campylobacterota</taxon>
        <taxon>Epsilonproteobacteria</taxon>
        <taxon>Campylobacterales</taxon>
        <taxon>Sulfurimonadaceae</taxon>
        <taxon>Sulfurimonas</taxon>
    </lineage>
</organism>
<protein>
    <recommendedName>
        <fullName evidence="2">Glycoside-hydrolase family GH114 TIM-barrel domain-containing protein</fullName>
    </recommendedName>
</protein>
<sequence length="920" mass="106181">MKHLCCSKLLMLMLFTVTTLFAGLSDKSAILYYGDNISYPMVGIHDYIIVQPSNTNVYTHGFDVYKDKMYAYVSIGEIDKDIDEYKDINKSWIIGTNKAWKSDVLDLTNPDYQKFLFSKMIEPQIKRGFKNFFFDTLDSYEFVAKTPEQKERSKESLIHIIKTFHKRYPHAKLIINRGFEIIDTVHNDVTAVLFESYFNGVQGQKASYYDVNDSSREWLNKELAKVQKYKLDIIAVDYLPFEQLETQKADKLVNDLQKKGFIPYVTTQDLSTYGKSSKNALKREILTLVDTSNTYLMETGAHLYGALPLEYLGYIQKLYDINQPLPKLENMQQYAGVIVWLPKSYTDSQKLVSWLTQVKDAGIKIVFAGNFGLEDTNLLNNFGIKSKSFAQPSNNINSILMKDKMMGYEMDPPLFYSGSFISISSGKALYSIKDSAGHTATLAALMPWGGFALENSFMTTIDDDNIWTINPFEFFQKAFRLKKIPVPDTTTQNGKRIFFSHIDGDAIMNRVEWNPKLFSGEVILSDFLKKYHVPISVSIVGAEVDPNGLYPKISPQLQKIVKNIYKLPNIEGATHTFSHPFFWQELKNGDLAPKYRLKPKGYKFSLAYEISGMLQEINEKYYPKNKLPKAHMLFWSGNCMPQQNAISYVYEHHILNMNGGDTYIMNSHPWLSYIAPYGIERGEYYQIYTGAQDENVYTNDWKGPYWGFKNTIQTFKLTNSPRRFKPIDVYYHYYSASKRASYNALKYVYDWVIKQDTNPIFTSEYIPKAMDYYTVSLAQENGETLLSGFKDLKTVRIEKKDAAVNLTNSKNIAGYNHFENHTYVHAGTQTELLLKEASAREYQTIPYLVSANGRIKDFKQTDKKLHLILESHLPVKLQLFIPQRCHYKLTTGYKKTVQKNNVISFNYKHHKKVTIDAICR</sequence>
<feature type="signal peptide" evidence="1">
    <location>
        <begin position="1"/>
        <end position="22"/>
    </location>
</feature>
<keyword evidence="4" id="KW-1185">Reference proteome</keyword>
<dbReference type="KEGG" id="spal:FM071_00820"/>
<dbReference type="Proteomes" id="UP000593580">
    <property type="component" value="Chromosome"/>
</dbReference>
<dbReference type="SUPFAM" id="SSF51445">
    <property type="entry name" value="(Trans)glycosidases"/>
    <property type="match status" value="1"/>
</dbReference>
<feature type="domain" description="Glycoside-hydrolase family GH114 TIM-barrel" evidence="2">
    <location>
        <begin position="68"/>
        <end position="271"/>
    </location>
</feature>
<dbReference type="InterPro" id="IPR017853">
    <property type="entry name" value="GH"/>
</dbReference>
<gene>
    <name evidence="3" type="ORF">FM071_00820</name>
</gene>
<keyword evidence="1" id="KW-0732">Signal</keyword>
<dbReference type="Gene3D" id="3.20.20.70">
    <property type="entry name" value="Aldolase class I"/>
    <property type="match status" value="1"/>
</dbReference>
<dbReference type="AlphaFoldDB" id="A0A7M1B5A4"/>
<evidence type="ECO:0000313" key="3">
    <source>
        <dbReference type="EMBL" id="QOP44913.1"/>
    </source>
</evidence>
<accession>A0A7M1B5A4</accession>